<accession>A0A183SHU8</accession>
<reference evidence="2 3" key="2">
    <citation type="submission" date="2018-11" db="EMBL/GenBank/DDBJ databases">
        <authorList>
            <consortium name="Pathogen Informatics"/>
        </authorList>
    </citation>
    <scope>NUCLEOTIDE SEQUENCE [LARGE SCALE GENOMIC DNA]</scope>
    <source>
        <strain evidence="2 3">NST_G2</strain>
    </source>
</reference>
<dbReference type="EMBL" id="UYSU01032655">
    <property type="protein sequence ID" value="VDL90181.1"/>
    <property type="molecule type" value="Genomic_DNA"/>
</dbReference>
<evidence type="ECO:0000313" key="4">
    <source>
        <dbReference type="WBParaSite" id="SSLN_0000391901-mRNA-1"/>
    </source>
</evidence>
<evidence type="ECO:0000313" key="3">
    <source>
        <dbReference type="Proteomes" id="UP000275846"/>
    </source>
</evidence>
<gene>
    <name evidence="2" type="ORF">SSLN_LOCUS3796</name>
</gene>
<dbReference type="Proteomes" id="UP000275846">
    <property type="component" value="Unassembled WGS sequence"/>
</dbReference>
<protein>
    <submittedName>
        <fullName evidence="2 4">Uncharacterized protein</fullName>
    </submittedName>
</protein>
<feature type="compositionally biased region" description="Acidic residues" evidence="1">
    <location>
        <begin position="47"/>
        <end position="79"/>
    </location>
</feature>
<evidence type="ECO:0000313" key="2">
    <source>
        <dbReference type="EMBL" id="VDL90181.1"/>
    </source>
</evidence>
<keyword evidence="3" id="KW-1185">Reference proteome</keyword>
<name>A0A183SHU8_SCHSO</name>
<reference evidence="4" key="1">
    <citation type="submission" date="2016-06" db="UniProtKB">
        <authorList>
            <consortium name="WormBaseParasite"/>
        </authorList>
    </citation>
    <scope>IDENTIFICATION</scope>
</reference>
<feature type="region of interest" description="Disordered" evidence="1">
    <location>
        <begin position="42"/>
        <end position="79"/>
    </location>
</feature>
<proteinExistence type="predicted"/>
<evidence type="ECO:0000256" key="1">
    <source>
        <dbReference type="SAM" id="MobiDB-lite"/>
    </source>
</evidence>
<dbReference type="AlphaFoldDB" id="A0A183SHU8"/>
<dbReference type="WBParaSite" id="SSLN_0000391901-mRNA-1">
    <property type="protein sequence ID" value="SSLN_0000391901-mRNA-1"/>
    <property type="gene ID" value="SSLN_0000391901"/>
</dbReference>
<organism evidence="4">
    <name type="scientific">Schistocephalus solidus</name>
    <name type="common">Tapeworm</name>
    <dbReference type="NCBI Taxonomy" id="70667"/>
    <lineage>
        <taxon>Eukaryota</taxon>
        <taxon>Metazoa</taxon>
        <taxon>Spiralia</taxon>
        <taxon>Lophotrochozoa</taxon>
        <taxon>Platyhelminthes</taxon>
        <taxon>Cestoda</taxon>
        <taxon>Eucestoda</taxon>
        <taxon>Diphyllobothriidea</taxon>
        <taxon>Diphyllobothriidae</taxon>
        <taxon>Schistocephalus</taxon>
    </lineage>
</organism>
<sequence>MICIPECWPGFLCYSRSIGCGSQARRQQVRLAKQTPIWSNLQVLHDYDDDDNDDDEEEEEEEEEEGDDNEDEDEDYAAY</sequence>